<dbReference type="EMBL" id="BRYB01001333">
    <property type="protein sequence ID" value="GMI23457.1"/>
    <property type="molecule type" value="Genomic_DNA"/>
</dbReference>
<reference evidence="2 3" key="1">
    <citation type="journal article" date="2023" name="Commun. Biol.">
        <title>Genome analysis of Parmales, the sister group of diatoms, reveals the evolutionary specialization of diatoms from phago-mixotrophs to photoautotrophs.</title>
        <authorList>
            <person name="Ban H."/>
            <person name="Sato S."/>
            <person name="Yoshikawa S."/>
            <person name="Yamada K."/>
            <person name="Nakamura Y."/>
            <person name="Ichinomiya M."/>
            <person name="Sato N."/>
            <person name="Blanc-Mathieu R."/>
            <person name="Endo H."/>
            <person name="Kuwata A."/>
            <person name="Ogata H."/>
        </authorList>
    </citation>
    <scope>NUCLEOTIDE SEQUENCE [LARGE SCALE GENOMIC DNA]</scope>
</reference>
<evidence type="ECO:0000313" key="2">
    <source>
        <dbReference type="EMBL" id="GMI23457.1"/>
    </source>
</evidence>
<feature type="region of interest" description="Disordered" evidence="1">
    <location>
        <begin position="426"/>
        <end position="466"/>
    </location>
</feature>
<sequence length="466" mass="53400">MASPLKVFSRRSSELVRVGPALSGLGGTGQWERKELSLVEKHLKGLDMFPYEMPVRVQKSVKGGYLTLLAIGLVVAASFVNLTEFYHSVQGDATKSSKETKNPTPDPEAIPKFGVVVKVDGETFDDPSYFRWNFRQRAIYYSDSDENFPRQKITVPAVPCTVGNEVTFNDQVKGTTQGSCPDLDWSYTKTPGTNELSFPGPTMNGEYSSPKFLYMDANLEPCSYYGDYDESVTCASEEEVAALMQKKVEISMLWLGQLSWEEEPKWRDIFFLSLTPGEWMGVELFFTPVYGDKIDHIFRTSQKQWVQFSRFFTKSRPIIPDDDPYVKLFIREENFSISESLAFFTILDLMESFGAFWTFMGLSLGVFAKVYFNQAKSDLLLEHIFQEHGHKAAQKFFGEPRGEPGEFNWSKERDFVELLMRDREDALKETQEGQREERREQLDEMKAELRKERDQAIADLEAGGRR</sequence>
<keyword evidence="3" id="KW-1185">Reference proteome</keyword>
<dbReference type="Proteomes" id="UP001165060">
    <property type="component" value="Unassembled WGS sequence"/>
</dbReference>
<evidence type="ECO:0000313" key="3">
    <source>
        <dbReference type="Proteomes" id="UP001165060"/>
    </source>
</evidence>
<comment type="caution">
    <text evidence="2">The sequence shown here is derived from an EMBL/GenBank/DDBJ whole genome shotgun (WGS) entry which is preliminary data.</text>
</comment>
<protein>
    <submittedName>
        <fullName evidence="2">Uncharacterized protein</fullName>
    </submittedName>
</protein>
<organism evidence="2 3">
    <name type="scientific">Tetraparma gracilis</name>
    <dbReference type="NCBI Taxonomy" id="2962635"/>
    <lineage>
        <taxon>Eukaryota</taxon>
        <taxon>Sar</taxon>
        <taxon>Stramenopiles</taxon>
        <taxon>Ochrophyta</taxon>
        <taxon>Bolidophyceae</taxon>
        <taxon>Parmales</taxon>
        <taxon>Triparmaceae</taxon>
        <taxon>Tetraparma</taxon>
    </lineage>
</organism>
<proteinExistence type="predicted"/>
<evidence type="ECO:0000256" key="1">
    <source>
        <dbReference type="SAM" id="MobiDB-lite"/>
    </source>
</evidence>
<name>A0ABQ6MC15_9STRA</name>
<accession>A0ABQ6MC15</accession>
<dbReference type="PANTHER" id="PTHR31398">
    <property type="entry name" value="MEIOTIC NUCLEAR DIVISION PROTEIN 1 HOMOLOG"/>
    <property type="match status" value="1"/>
</dbReference>
<gene>
    <name evidence="2" type="ORF">TeGR_g13800</name>
</gene>
<dbReference type="PANTHER" id="PTHR31398:SF0">
    <property type="entry name" value="MEIOTIC NUCLEAR DIVISION PROTEIN 1 HOMOLOG"/>
    <property type="match status" value="1"/>
</dbReference>